<sequence>MSIESNLKILKEYNIEIKGTVRNKIRARHLDWMIENLETGVAMEVFEILIQDRNDRASINQLQSQDITRKAGEIHQLNQKNLQLEQEVSYWKKVADDLNQLFEQFQNLAIDTTDALYQQLVYKIGERSEICRGVKKLGEFYREAKVNHNF</sequence>
<evidence type="ECO:0000313" key="1">
    <source>
        <dbReference type="EMBL" id="MBE9116605.1"/>
    </source>
</evidence>
<organism evidence="1 2">
    <name type="scientific">Lusitaniella coriacea LEGE 07157</name>
    <dbReference type="NCBI Taxonomy" id="945747"/>
    <lineage>
        <taxon>Bacteria</taxon>
        <taxon>Bacillati</taxon>
        <taxon>Cyanobacteriota</taxon>
        <taxon>Cyanophyceae</taxon>
        <taxon>Spirulinales</taxon>
        <taxon>Lusitaniellaceae</taxon>
        <taxon>Lusitaniella</taxon>
    </lineage>
</organism>
<dbReference type="Proteomes" id="UP000654482">
    <property type="component" value="Unassembled WGS sequence"/>
</dbReference>
<evidence type="ECO:0000313" key="2">
    <source>
        <dbReference type="Proteomes" id="UP000654482"/>
    </source>
</evidence>
<comment type="caution">
    <text evidence="1">The sequence shown here is derived from an EMBL/GenBank/DDBJ whole genome shotgun (WGS) entry which is preliminary data.</text>
</comment>
<gene>
    <name evidence="1" type="ORF">IQ249_11910</name>
</gene>
<reference evidence="1" key="1">
    <citation type="submission" date="2020-10" db="EMBL/GenBank/DDBJ databases">
        <authorList>
            <person name="Castelo-Branco R."/>
            <person name="Eusebio N."/>
            <person name="Adriana R."/>
            <person name="Vieira A."/>
            <person name="Brugerolle De Fraissinette N."/>
            <person name="Rezende De Castro R."/>
            <person name="Schneider M.P."/>
            <person name="Vasconcelos V."/>
            <person name="Leao P.N."/>
        </authorList>
    </citation>
    <scope>NUCLEOTIDE SEQUENCE</scope>
    <source>
        <strain evidence="1">LEGE 07157</strain>
    </source>
</reference>
<dbReference type="RefSeq" id="WP_194029701.1">
    <property type="nucleotide sequence ID" value="NZ_JADEWZ010000016.1"/>
</dbReference>
<proteinExistence type="predicted"/>
<dbReference type="AlphaFoldDB" id="A0A8J7JAW9"/>
<dbReference type="EMBL" id="JADEWZ010000016">
    <property type="protein sequence ID" value="MBE9116605.1"/>
    <property type="molecule type" value="Genomic_DNA"/>
</dbReference>
<accession>A0A8J7JAW9</accession>
<protein>
    <submittedName>
        <fullName evidence="1">Uncharacterized protein</fullName>
    </submittedName>
</protein>
<keyword evidence="2" id="KW-1185">Reference proteome</keyword>
<name>A0A8J7JAW9_9CYAN</name>